<proteinExistence type="predicted"/>
<protein>
    <submittedName>
        <fullName evidence="1">Acyl-CoA dehydrogenase</fullName>
    </submittedName>
</protein>
<dbReference type="InterPro" id="IPR037069">
    <property type="entry name" value="AcylCoA_DH/ox_N_sf"/>
</dbReference>
<organism evidence="1 2">
    <name type="scientific">Thermogemmatispora tikiterensis</name>
    <dbReference type="NCBI Taxonomy" id="1825093"/>
    <lineage>
        <taxon>Bacteria</taxon>
        <taxon>Bacillati</taxon>
        <taxon>Chloroflexota</taxon>
        <taxon>Ktedonobacteria</taxon>
        <taxon>Thermogemmatisporales</taxon>
        <taxon>Thermogemmatisporaceae</taxon>
        <taxon>Thermogemmatispora</taxon>
    </lineage>
</organism>
<name>A0A328VLM7_9CHLR</name>
<dbReference type="Gene3D" id="1.10.540.10">
    <property type="entry name" value="Acyl-CoA dehydrogenase/oxidase, N-terminal domain"/>
    <property type="match status" value="1"/>
</dbReference>
<accession>A0A328VLM7</accession>
<dbReference type="Proteomes" id="UP000248706">
    <property type="component" value="Unassembled WGS sequence"/>
</dbReference>
<sequence>MAVSHLSPEEEELIAAIREIATGRVAPRAAEIDRTGNSPGI</sequence>
<comment type="caution">
    <text evidence="1">The sequence shown here is derived from an EMBL/GenBank/DDBJ whole genome shotgun (WGS) entry which is preliminary data.</text>
</comment>
<gene>
    <name evidence="1" type="ORF">A4R35_21190</name>
</gene>
<dbReference type="GO" id="GO:0016627">
    <property type="term" value="F:oxidoreductase activity, acting on the CH-CH group of donors"/>
    <property type="evidence" value="ECO:0007669"/>
    <property type="project" value="InterPro"/>
</dbReference>
<reference evidence="1 2" key="1">
    <citation type="submission" date="2016-08" db="EMBL/GenBank/DDBJ databases">
        <title>Analysis of Carbohydrate Active Enzymes in Thermogemmatispora T81 Reveals Carbohydrate Degradation Ability.</title>
        <authorList>
            <person name="Tomazini A."/>
            <person name="Lal S."/>
            <person name="Stott M."/>
            <person name="Henrissat B."/>
            <person name="Polikarpov I."/>
            <person name="Sparling R."/>
            <person name="Levin D.B."/>
        </authorList>
    </citation>
    <scope>NUCLEOTIDE SEQUENCE [LARGE SCALE GENOMIC DNA]</scope>
    <source>
        <strain evidence="1 2">T81</strain>
    </source>
</reference>
<dbReference type="AlphaFoldDB" id="A0A328VLM7"/>
<keyword evidence="2" id="KW-1185">Reference proteome</keyword>
<dbReference type="EMBL" id="MCIF01000002">
    <property type="protein sequence ID" value="RAQ98069.1"/>
    <property type="molecule type" value="Genomic_DNA"/>
</dbReference>
<evidence type="ECO:0000313" key="2">
    <source>
        <dbReference type="Proteomes" id="UP000248706"/>
    </source>
</evidence>
<dbReference type="GO" id="GO:0050660">
    <property type="term" value="F:flavin adenine dinucleotide binding"/>
    <property type="evidence" value="ECO:0007669"/>
    <property type="project" value="InterPro"/>
</dbReference>
<evidence type="ECO:0000313" key="1">
    <source>
        <dbReference type="EMBL" id="RAQ98069.1"/>
    </source>
</evidence>